<gene>
    <name evidence="2" type="ORF">C9I98_05985</name>
</gene>
<dbReference type="EMBL" id="PYMA01000002">
    <property type="protein sequence ID" value="PSW21476.1"/>
    <property type="molecule type" value="Genomic_DNA"/>
</dbReference>
<organism evidence="2 3">
    <name type="scientific">Photobacterium sanctipauli</name>
    <dbReference type="NCBI Taxonomy" id="1342794"/>
    <lineage>
        <taxon>Bacteria</taxon>
        <taxon>Pseudomonadati</taxon>
        <taxon>Pseudomonadota</taxon>
        <taxon>Gammaproteobacteria</taxon>
        <taxon>Vibrionales</taxon>
        <taxon>Vibrionaceae</taxon>
        <taxon>Photobacterium</taxon>
    </lineage>
</organism>
<reference evidence="2 3" key="1">
    <citation type="submission" date="2018-01" db="EMBL/GenBank/DDBJ databases">
        <title>Whole genome sequencing of Histamine producing bacteria.</title>
        <authorList>
            <person name="Butler K."/>
        </authorList>
    </citation>
    <scope>NUCLEOTIDE SEQUENCE [LARGE SCALE GENOMIC DNA]</scope>
    <source>
        <strain evidence="2 3">DSM 100436</strain>
    </source>
</reference>
<dbReference type="PANTHER" id="PTHR45288:SF2">
    <property type="entry name" value="THIOREDOXIN FAMILY PROTEIN"/>
    <property type="match status" value="1"/>
</dbReference>
<dbReference type="OrthoDB" id="9793736at2"/>
<keyword evidence="3" id="KW-1185">Reference proteome</keyword>
<feature type="domain" description="GST N-terminal" evidence="1">
    <location>
        <begin position="156"/>
        <end position="256"/>
    </location>
</feature>
<dbReference type="PANTHER" id="PTHR45288">
    <property type="entry name" value="THIOREDOXIN FAMILY PROTEIN"/>
    <property type="match status" value="1"/>
</dbReference>
<dbReference type="Pfam" id="PF13417">
    <property type="entry name" value="GST_N_3"/>
    <property type="match status" value="2"/>
</dbReference>
<sequence length="256" mass="29126">MNHIFNISTSLLASTYRFWRGTVASKTVNQPEDTLILFDREGDSDCRLVREVLTELNLDVIITPCPVGGKNLEQLQKQFNLRQLPIFVDNNHQVVCSGSKAICHHLFKHYQASRQPNKLLSSNQFSALKDGVTSKLASCIRLGAGTKARKSRQADLPLILYSFESSPYARPVREKLCELELTYILINIGKQQIADMGPAKMRWTLKPYQPLPNTKRDEFYQQYGNVQVPYLMDPNTKAAMFESEAILCYLESTYAL</sequence>
<evidence type="ECO:0000313" key="3">
    <source>
        <dbReference type="Proteomes" id="UP000241771"/>
    </source>
</evidence>
<protein>
    <recommendedName>
        <fullName evidence="1">GST N-terminal domain-containing protein</fullName>
    </recommendedName>
</protein>
<dbReference type="Proteomes" id="UP000241771">
    <property type="component" value="Unassembled WGS sequence"/>
</dbReference>
<dbReference type="Gene3D" id="3.40.30.10">
    <property type="entry name" value="Glutaredoxin"/>
    <property type="match status" value="2"/>
</dbReference>
<evidence type="ECO:0000259" key="1">
    <source>
        <dbReference type="PROSITE" id="PS50404"/>
    </source>
</evidence>
<dbReference type="SUPFAM" id="SSF52833">
    <property type="entry name" value="Thioredoxin-like"/>
    <property type="match status" value="2"/>
</dbReference>
<dbReference type="PROSITE" id="PS50404">
    <property type="entry name" value="GST_NTER"/>
    <property type="match status" value="1"/>
</dbReference>
<proteinExistence type="predicted"/>
<accession>A0A2T3NYW9</accession>
<dbReference type="InterPro" id="IPR004045">
    <property type="entry name" value="Glutathione_S-Trfase_N"/>
</dbReference>
<comment type="caution">
    <text evidence="2">The sequence shown here is derived from an EMBL/GenBank/DDBJ whole genome shotgun (WGS) entry which is preliminary data.</text>
</comment>
<name>A0A2T3NYW9_9GAMM</name>
<dbReference type="RefSeq" id="WP_051902253.1">
    <property type="nucleotide sequence ID" value="NZ_JGVO01000483.1"/>
</dbReference>
<dbReference type="InterPro" id="IPR036249">
    <property type="entry name" value="Thioredoxin-like_sf"/>
</dbReference>
<dbReference type="AlphaFoldDB" id="A0A2T3NYW9"/>
<evidence type="ECO:0000313" key="2">
    <source>
        <dbReference type="EMBL" id="PSW21476.1"/>
    </source>
</evidence>